<dbReference type="AlphaFoldDB" id="A0A1M5QZY9"/>
<evidence type="ECO:0000313" key="2">
    <source>
        <dbReference type="EMBL" id="SHH19747.1"/>
    </source>
</evidence>
<keyword evidence="3" id="KW-1185">Reference proteome</keyword>
<dbReference type="InterPro" id="IPR011043">
    <property type="entry name" value="Gal_Oxase/kelch_b-propeller"/>
</dbReference>
<dbReference type="RefSeq" id="WP_072724575.1">
    <property type="nucleotide sequence ID" value="NZ_FQXH01000010.1"/>
</dbReference>
<evidence type="ECO:0000256" key="1">
    <source>
        <dbReference type="SAM" id="SignalP"/>
    </source>
</evidence>
<dbReference type="Proteomes" id="UP000242520">
    <property type="component" value="Unassembled WGS sequence"/>
</dbReference>
<organism evidence="2 3">
    <name type="scientific">Tepidibacter thalassicus DSM 15285</name>
    <dbReference type="NCBI Taxonomy" id="1123350"/>
    <lineage>
        <taxon>Bacteria</taxon>
        <taxon>Bacillati</taxon>
        <taxon>Bacillota</taxon>
        <taxon>Clostridia</taxon>
        <taxon>Peptostreptococcales</taxon>
        <taxon>Peptostreptococcaceae</taxon>
        <taxon>Tepidibacter</taxon>
    </lineage>
</organism>
<name>A0A1M5QZY9_9FIRM</name>
<dbReference type="PROSITE" id="PS51257">
    <property type="entry name" value="PROKAR_LIPOPROTEIN"/>
    <property type="match status" value="1"/>
</dbReference>
<dbReference type="InterPro" id="IPR015915">
    <property type="entry name" value="Kelch-typ_b-propeller"/>
</dbReference>
<proteinExistence type="predicted"/>
<reference evidence="3" key="1">
    <citation type="submission" date="2016-11" db="EMBL/GenBank/DDBJ databases">
        <authorList>
            <person name="Varghese N."/>
            <person name="Submissions S."/>
        </authorList>
    </citation>
    <scope>NUCLEOTIDE SEQUENCE [LARGE SCALE GENOMIC DNA]</scope>
    <source>
        <strain evidence="3">DSM 15285</strain>
    </source>
</reference>
<accession>A0A1M5QZY9</accession>
<feature type="signal peptide" evidence="1">
    <location>
        <begin position="1"/>
        <end position="22"/>
    </location>
</feature>
<keyword evidence="1" id="KW-0732">Signal</keyword>
<dbReference type="Gene3D" id="2.120.10.80">
    <property type="entry name" value="Kelch-type beta propeller"/>
    <property type="match status" value="1"/>
</dbReference>
<dbReference type="STRING" id="1123350.SAMN02744040_01178"/>
<feature type="chain" id="PRO_5039244030" evidence="1">
    <location>
        <begin position="23"/>
        <end position="344"/>
    </location>
</feature>
<dbReference type="EMBL" id="FQXH01000010">
    <property type="protein sequence ID" value="SHH19747.1"/>
    <property type="molecule type" value="Genomic_DNA"/>
</dbReference>
<dbReference type="SUPFAM" id="SSF50965">
    <property type="entry name" value="Galactose oxidase, central domain"/>
    <property type="match status" value="1"/>
</dbReference>
<protein>
    <submittedName>
        <fullName evidence="2">Uncharacterized protein</fullName>
    </submittedName>
</protein>
<gene>
    <name evidence="2" type="ORF">SAMN02744040_01178</name>
</gene>
<evidence type="ECO:0000313" key="3">
    <source>
        <dbReference type="Proteomes" id="UP000242520"/>
    </source>
</evidence>
<sequence>MKFKKIYYIILLILLSCISACSNNQSEKLSNNSRFSKTILYNNELYMCYSENTEKNISQIKVKKYDDIKNKWINIGNNSLNYNSFKNAINITPIVYNNELYIFWSEETNSNEFKIHIKKLNKKNNTWINALNYVDLRYGSKTYPIVYNNNLYVLVNEKNNQNSTTIYLKKFDENRKKWIDINNSYLNNYFNKEYYIKDLLIHNNEIYIFYMCNSKNNIFEIHAKKFNKDHKLVDIGNSALNYNKNKNANYPKAIIYNNELYAFWSEEIENDKSQIKIKKYDKKNNKWIPIIIDSLNNSKSTRKVLTDVTIYKNKLYICIDEEDENNEFNSKIKSIPLKNLHTTN</sequence>